<accession>A0ABV7JI54</accession>
<dbReference type="RefSeq" id="WP_379019387.1">
    <property type="nucleotide sequence ID" value="NZ_JBHRTA010000008.1"/>
</dbReference>
<evidence type="ECO:0000313" key="2">
    <source>
        <dbReference type="Proteomes" id="UP001595526"/>
    </source>
</evidence>
<evidence type="ECO:0000313" key="1">
    <source>
        <dbReference type="EMBL" id="MFC3196558.1"/>
    </source>
</evidence>
<proteinExistence type="predicted"/>
<dbReference type="InterPro" id="IPR036629">
    <property type="entry name" value="YjbJ_sf"/>
</dbReference>
<comment type="caution">
    <text evidence="1">The sequence shown here is derived from an EMBL/GenBank/DDBJ whole genome shotgun (WGS) entry which is preliminary data.</text>
</comment>
<dbReference type="EMBL" id="JBHRTA010000008">
    <property type="protein sequence ID" value="MFC3196558.1"/>
    <property type="molecule type" value="Genomic_DNA"/>
</dbReference>
<keyword evidence="2" id="KW-1185">Reference proteome</keyword>
<organism evidence="1 2">
    <name type="scientific">Parapedobacter deserti</name>
    <dbReference type="NCBI Taxonomy" id="1912957"/>
    <lineage>
        <taxon>Bacteria</taxon>
        <taxon>Pseudomonadati</taxon>
        <taxon>Bacteroidota</taxon>
        <taxon>Sphingobacteriia</taxon>
        <taxon>Sphingobacteriales</taxon>
        <taxon>Sphingobacteriaceae</taxon>
        <taxon>Parapedobacter</taxon>
    </lineage>
</organism>
<name>A0ABV7JI54_9SPHI</name>
<dbReference type="Gene3D" id="1.10.1470.10">
    <property type="entry name" value="YjbJ"/>
    <property type="match status" value="1"/>
</dbReference>
<dbReference type="Proteomes" id="UP001595526">
    <property type="component" value="Unassembled WGS sequence"/>
</dbReference>
<sequence>MAAIKISPDEWEILKKKFRRKYNHLSDDDLAYEQGKEEELIGRLANRVKRNREYILFTLKKGLADLESNRL</sequence>
<dbReference type="SUPFAM" id="SSF69047">
    <property type="entry name" value="Hypothetical protein YjbJ"/>
    <property type="match status" value="1"/>
</dbReference>
<protein>
    <recommendedName>
        <fullName evidence="3">General stress protein CsbD</fullName>
    </recommendedName>
</protein>
<evidence type="ECO:0008006" key="3">
    <source>
        <dbReference type="Google" id="ProtNLM"/>
    </source>
</evidence>
<gene>
    <name evidence="1" type="ORF">ACFOET_02915</name>
</gene>
<reference evidence="2" key="1">
    <citation type="journal article" date="2019" name="Int. J. Syst. Evol. Microbiol.">
        <title>The Global Catalogue of Microorganisms (GCM) 10K type strain sequencing project: providing services to taxonomists for standard genome sequencing and annotation.</title>
        <authorList>
            <consortium name="The Broad Institute Genomics Platform"/>
            <consortium name="The Broad Institute Genome Sequencing Center for Infectious Disease"/>
            <person name="Wu L."/>
            <person name="Ma J."/>
        </authorList>
    </citation>
    <scope>NUCLEOTIDE SEQUENCE [LARGE SCALE GENOMIC DNA]</scope>
    <source>
        <strain evidence="2">KCTC 52416</strain>
    </source>
</reference>